<dbReference type="Pfam" id="PF00650">
    <property type="entry name" value="CRAL_TRIO"/>
    <property type="match status" value="1"/>
</dbReference>
<dbReference type="Proteomes" id="UP000183832">
    <property type="component" value="Unassembled WGS sequence"/>
</dbReference>
<evidence type="ECO:0000313" key="3">
    <source>
        <dbReference type="Proteomes" id="UP000183832"/>
    </source>
</evidence>
<evidence type="ECO:0000313" key="2">
    <source>
        <dbReference type="EMBL" id="CRK98509.1"/>
    </source>
</evidence>
<dbReference type="OrthoDB" id="1434354at2759"/>
<dbReference type="Gene3D" id="1.20.5.1200">
    <property type="entry name" value="Alpha-tocopherol transfer"/>
    <property type="match status" value="1"/>
</dbReference>
<feature type="domain" description="CRAL-TRIO" evidence="1">
    <location>
        <begin position="74"/>
        <end position="241"/>
    </location>
</feature>
<proteinExistence type="predicted"/>
<dbReference type="InterPro" id="IPR036865">
    <property type="entry name" value="CRAL-TRIO_dom_sf"/>
</dbReference>
<keyword evidence="3" id="KW-1185">Reference proteome</keyword>
<accession>A0A1J1IE26</accession>
<dbReference type="GO" id="GO:1902936">
    <property type="term" value="F:phosphatidylinositol bisphosphate binding"/>
    <property type="evidence" value="ECO:0007669"/>
    <property type="project" value="TreeGrafter"/>
</dbReference>
<dbReference type="PANTHER" id="PTHR10174:SF222">
    <property type="entry name" value="GH10083P-RELATED"/>
    <property type="match status" value="1"/>
</dbReference>
<dbReference type="PANTHER" id="PTHR10174">
    <property type="entry name" value="ALPHA-TOCOPHEROL TRANSFER PROTEIN-RELATED"/>
    <property type="match status" value="1"/>
</dbReference>
<dbReference type="SUPFAM" id="SSF52087">
    <property type="entry name" value="CRAL/TRIO domain"/>
    <property type="match status" value="1"/>
</dbReference>
<name>A0A1J1IE26_9DIPT</name>
<dbReference type="PRINTS" id="PR00180">
    <property type="entry name" value="CRETINALDHBP"/>
</dbReference>
<dbReference type="InterPro" id="IPR036273">
    <property type="entry name" value="CRAL/TRIO_N_dom_sf"/>
</dbReference>
<sequence length="268" mass="31705">MALKLFKQYEKELKEFEEWISSDPRLPQQIEKLLLLRFLKVCDFDIDKAKELLLINLEHRKKHPVIFSNRDVLDDNFQQTLKTLQIVPMPKNSQKNHKISIFRLVDKDPEKYVYIDVCRTVVSMLDIRFVTVDENELIEGEIGIIDMTGFTFKHVIKCSSNLSVLKAYMKYIQEAAPFRIIQNHFINCSPIMDKFMTFLKPFMKKEIIETLKFHTGVETLYDVVPRELLPNEFGGTAGSIDDFYKDWKMHIESKRDYILNDDNWKLAN</sequence>
<organism evidence="2 3">
    <name type="scientific">Clunio marinus</name>
    <dbReference type="NCBI Taxonomy" id="568069"/>
    <lineage>
        <taxon>Eukaryota</taxon>
        <taxon>Metazoa</taxon>
        <taxon>Ecdysozoa</taxon>
        <taxon>Arthropoda</taxon>
        <taxon>Hexapoda</taxon>
        <taxon>Insecta</taxon>
        <taxon>Pterygota</taxon>
        <taxon>Neoptera</taxon>
        <taxon>Endopterygota</taxon>
        <taxon>Diptera</taxon>
        <taxon>Nematocera</taxon>
        <taxon>Chironomoidea</taxon>
        <taxon>Chironomidae</taxon>
        <taxon>Clunio</taxon>
    </lineage>
</organism>
<dbReference type="PROSITE" id="PS50191">
    <property type="entry name" value="CRAL_TRIO"/>
    <property type="match status" value="1"/>
</dbReference>
<dbReference type="GO" id="GO:0016020">
    <property type="term" value="C:membrane"/>
    <property type="evidence" value="ECO:0007669"/>
    <property type="project" value="TreeGrafter"/>
</dbReference>
<dbReference type="SUPFAM" id="SSF46938">
    <property type="entry name" value="CRAL/TRIO N-terminal domain"/>
    <property type="match status" value="1"/>
</dbReference>
<dbReference type="InterPro" id="IPR001251">
    <property type="entry name" value="CRAL-TRIO_dom"/>
</dbReference>
<dbReference type="Gene3D" id="3.40.525.10">
    <property type="entry name" value="CRAL-TRIO lipid binding domain"/>
    <property type="match status" value="1"/>
</dbReference>
<gene>
    <name evidence="2" type="ORF">CLUMA_CG011865</name>
</gene>
<protein>
    <submittedName>
        <fullName evidence="2">CLUMA_CG011865, isoform A</fullName>
    </submittedName>
</protein>
<evidence type="ECO:0000259" key="1">
    <source>
        <dbReference type="PROSITE" id="PS50191"/>
    </source>
</evidence>
<dbReference type="CDD" id="cd00170">
    <property type="entry name" value="SEC14"/>
    <property type="match status" value="1"/>
</dbReference>
<dbReference type="STRING" id="568069.A0A1J1IE26"/>
<dbReference type="AlphaFoldDB" id="A0A1J1IE26"/>
<dbReference type="EMBL" id="CVRI01000047">
    <property type="protein sequence ID" value="CRK98509.1"/>
    <property type="molecule type" value="Genomic_DNA"/>
</dbReference>
<reference evidence="2 3" key="1">
    <citation type="submission" date="2015-04" db="EMBL/GenBank/DDBJ databases">
        <authorList>
            <person name="Syromyatnikov M.Y."/>
            <person name="Popov V.N."/>
        </authorList>
    </citation>
    <scope>NUCLEOTIDE SEQUENCE [LARGE SCALE GENOMIC DNA]</scope>
</reference>
<dbReference type="SMART" id="SM00516">
    <property type="entry name" value="SEC14"/>
    <property type="match status" value="1"/>
</dbReference>
<dbReference type="Gene3D" id="1.10.8.20">
    <property type="entry name" value="N-terminal domain of phosphatidylinositol transfer protein sec14p"/>
    <property type="match status" value="1"/>
</dbReference>